<dbReference type="PROSITE" id="PS50206">
    <property type="entry name" value="RHODANESE_3"/>
    <property type="match status" value="2"/>
</dbReference>
<dbReference type="InterPro" id="IPR001763">
    <property type="entry name" value="Rhodanese-like_dom"/>
</dbReference>
<dbReference type="InterPro" id="IPR001307">
    <property type="entry name" value="Thiosulphate_STrfase_CS"/>
</dbReference>
<comment type="catalytic activity">
    <reaction evidence="5">
        <text>2-oxo-3-sulfanylpropanoate + [thioredoxin]-dithiol = [thioredoxin]-disulfide + hydrogen sulfide + pyruvate + H(+)</text>
        <dbReference type="Rhea" id="RHEA:21740"/>
        <dbReference type="Rhea" id="RHEA-COMP:10698"/>
        <dbReference type="Rhea" id="RHEA-COMP:10700"/>
        <dbReference type="ChEBI" id="CHEBI:15361"/>
        <dbReference type="ChEBI" id="CHEBI:15378"/>
        <dbReference type="ChEBI" id="CHEBI:29919"/>
        <dbReference type="ChEBI" id="CHEBI:29950"/>
        <dbReference type="ChEBI" id="CHEBI:50058"/>
        <dbReference type="ChEBI" id="CHEBI:57678"/>
        <dbReference type="EC" id="2.8.1.2"/>
    </reaction>
    <physiologicalReaction direction="left-to-right" evidence="5">
        <dbReference type="Rhea" id="RHEA:21741"/>
    </physiologicalReaction>
</comment>
<dbReference type="CDD" id="cd01448">
    <property type="entry name" value="TST_Repeat_1"/>
    <property type="match status" value="1"/>
</dbReference>
<evidence type="ECO:0000256" key="6">
    <source>
        <dbReference type="ARBA" id="ARBA00066832"/>
    </source>
</evidence>
<dbReference type="PROSITE" id="PS00380">
    <property type="entry name" value="RHODANESE_1"/>
    <property type="match status" value="1"/>
</dbReference>
<dbReference type="GO" id="GO:0016784">
    <property type="term" value="F:3-mercaptopyruvate sulfurtransferase activity"/>
    <property type="evidence" value="ECO:0007669"/>
    <property type="project" value="UniProtKB-EC"/>
</dbReference>
<dbReference type="Pfam" id="PF00581">
    <property type="entry name" value="Rhodanese"/>
    <property type="match status" value="2"/>
</dbReference>
<proteinExistence type="predicted"/>
<keyword evidence="10" id="KW-0670">Pyruvate</keyword>
<comment type="subcellular location">
    <subcellularLocation>
        <location evidence="1">Cytoplasm</location>
    </subcellularLocation>
</comment>
<evidence type="ECO:0000256" key="4">
    <source>
        <dbReference type="ARBA" id="ARBA00022737"/>
    </source>
</evidence>
<accession>A0A2M9FYH5</accession>
<dbReference type="FunFam" id="3.40.250.10:FF:000015">
    <property type="entry name" value="Sulfurtransferase"/>
    <property type="match status" value="1"/>
</dbReference>
<name>A0A2M9FYH5_9PROT</name>
<dbReference type="SUPFAM" id="SSF52821">
    <property type="entry name" value="Rhodanese/Cell cycle control phosphatase"/>
    <property type="match status" value="2"/>
</dbReference>
<evidence type="ECO:0000256" key="2">
    <source>
        <dbReference type="ARBA" id="ARBA00022490"/>
    </source>
</evidence>
<keyword evidence="11" id="KW-1185">Reference proteome</keyword>
<dbReference type="EC" id="2.8.1.2" evidence="6"/>
<dbReference type="InterPro" id="IPR036873">
    <property type="entry name" value="Rhodanese-like_dom_sf"/>
</dbReference>
<evidence type="ECO:0000256" key="7">
    <source>
        <dbReference type="ARBA" id="ARBA00070833"/>
    </source>
</evidence>
<dbReference type="SMART" id="SM00450">
    <property type="entry name" value="RHOD"/>
    <property type="match status" value="2"/>
</dbReference>
<organism evidence="10 11">
    <name type="scientific">Minwuia thermotolerans</name>
    <dbReference type="NCBI Taxonomy" id="2056226"/>
    <lineage>
        <taxon>Bacteria</taxon>
        <taxon>Pseudomonadati</taxon>
        <taxon>Pseudomonadota</taxon>
        <taxon>Alphaproteobacteria</taxon>
        <taxon>Minwuiales</taxon>
        <taxon>Minwuiaceae</taxon>
        <taxon>Minwuia</taxon>
    </lineage>
</organism>
<evidence type="ECO:0000256" key="3">
    <source>
        <dbReference type="ARBA" id="ARBA00022679"/>
    </source>
</evidence>
<dbReference type="PANTHER" id="PTHR11364">
    <property type="entry name" value="THIOSULFATE SULFERTANSFERASE"/>
    <property type="match status" value="1"/>
</dbReference>
<dbReference type="RefSeq" id="WP_109795992.1">
    <property type="nucleotide sequence ID" value="NZ_PHIG01000043.1"/>
</dbReference>
<dbReference type="GO" id="GO:0005737">
    <property type="term" value="C:cytoplasm"/>
    <property type="evidence" value="ECO:0007669"/>
    <property type="project" value="UniProtKB-SubCell"/>
</dbReference>
<reference evidence="10 11" key="1">
    <citation type="submission" date="2017-11" db="EMBL/GenBank/DDBJ databases">
        <title>Draft genome sequence of Rhizobiales bacterium SY3-13.</title>
        <authorList>
            <person name="Sun C."/>
        </authorList>
    </citation>
    <scope>NUCLEOTIDE SEQUENCE [LARGE SCALE GENOMIC DNA]</scope>
    <source>
        <strain evidence="10 11">SY3-13</strain>
    </source>
</reference>
<dbReference type="EMBL" id="PHIG01000043">
    <property type="protein sequence ID" value="PJK28513.1"/>
    <property type="molecule type" value="Genomic_DNA"/>
</dbReference>
<comment type="caution">
    <text evidence="10">The sequence shown here is derived from an EMBL/GenBank/DDBJ whole genome shotgun (WGS) entry which is preliminary data.</text>
</comment>
<dbReference type="CDD" id="cd01449">
    <property type="entry name" value="TST_Repeat_2"/>
    <property type="match status" value="1"/>
</dbReference>
<gene>
    <name evidence="10" type="ORF">CVT23_16280</name>
</gene>
<evidence type="ECO:0000313" key="10">
    <source>
        <dbReference type="EMBL" id="PJK28513.1"/>
    </source>
</evidence>
<keyword evidence="2" id="KW-0963">Cytoplasm</keyword>
<dbReference type="InterPro" id="IPR045078">
    <property type="entry name" value="TST/MPST-like"/>
</dbReference>
<dbReference type="NCBIfam" id="NF008557">
    <property type="entry name" value="PRK11493.1"/>
    <property type="match status" value="1"/>
</dbReference>
<dbReference type="Gene3D" id="3.40.250.10">
    <property type="entry name" value="Rhodanese-like domain"/>
    <property type="match status" value="2"/>
</dbReference>
<protein>
    <recommendedName>
        <fullName evidence="7">3-mercaptopyruvate sulfurtransferase</fullName>
        <ecNumber evidence="6">2.8.1.2</ecNumber>
    </recommendedName>
    <alternativeName>
        <fullName evidence="8">Rhodanese-like protein</fullName>
    </alternativeName>
</protein>
<evidence type="ECO:0000313" key="11">
    <source>
        <dbReference type="Proteomes" id="UP000229498"/>
    </source>
</evidence>
<sequence>MSYANPQSLVSTEWLARHMNAPDVRVVDASWYMPQLGRDPKAEFRAEHIPGAVHFDIDDIADTDSDLPHMLPSPEKFSSRCRRLGLGDGVRIVVYDGGGCTAAARAWWMFRVFGHDDVSVLDGGLPKWKAEGRPLDNLPDVPRERHLSARFNSFLVRDLEQMKANVNRNREQVVDARAEGRFRGTEPEPREGLRSGHIPHSLNLPYQRLFREDGTFKEGPELRQAFEDAGVDLKKPVVTTCGSGVTACVLALGLHLTGHRQTAVYDGSWTEWGGREDTPVSR</sequence>
<dbReference type="PANTHER" id="PTHR11364:SF27">
    <property type="entry name" value="SULFURTRANSFERASE"/>
    <property type="match status" value="1"/>
</dbReference>
<evidence type="ECO:0000256" key="5">
    <source>
        <dbReference type="ARBA" id="ARBA00051793"/>
    </source>
</evidence>
<keyword evidence="3 10" id="KW-0808">Transferase</keyword>
<dbReference type="OrthoDB" id="9781034at2"/>
<keyword evidence="4" id="KW-0677">Repeat</keyword>
<evidence type="ECO:0000259" key="9">
    <source>
        <dbReference type="PROSITE" id="PS50206"/>
    </source>
</evidence>
<feature type="domain" description="Rhodanese" evidence="9">
    <location>
        <begin position="20"/>
        <end position="137"/>
    </location>
</feature>
<evidence type="ECO:0000256" key="1">
    <source>
        <dbReference type="ARBA" id="ARBA00004496"/>
    </source>
</evidence>
<feature type="domain" description="Rhodanese" evidence="9">
    <location>
        <begin position="167"/>
        <end position="281"/>
    </location>
</feature>
<evidence type="ECO:0000256" key="8">
    <source>
        <dbReference type="ARBA" id="ARBA00078354"/>
    </source>
</evidence>
<dbReference type="AlphaFoldDB" id="A0A2M9FYH5"/>
<dbReference type="Proteomes" id="UP000229498">
    <property type="component" value="Unassembled WGS sequence"/>
</dbReference>
<dbReference type="FunFam" id="3.40.250.10:FF:000001">
    <property type="entry name" value="Sulfurtransferase"/>
    <property type="match status" value="1"/>
</dbReference>
<dbReference type="GO" id="GO:0004792">
    <property type="term" value="F:thiosulfate-cyanide sulfurtransferase activity"/>
    <property type="evidence" value="ECO:0007669"/>
    <property type="project" value="InterPro"/>
</dbReference>